<dbReference type="InterPro" id="IPR025846">
    <property type="entry name" value="TBL_N"/>
</dbReference>
<evidence type="ECO:0000313" key="10">
    <source>
        <dbReference type="EMBL" id="KAK7266713.1"/>
    </source>
</evidence>
<dbReference type="InterPro" id="IPR029962">
    <property type="entry name" value="TBL"/>
</dbReference>
<evidence type="ECO:0008006" key="12">
    <source>
        <dbReference type="Google" id="ProtNLM"/>
    </source>
</evidence>
<evidence type="ECO:0000256" key="1">
    <source>
        <dbReference type="ARBA" id="ARBA00004167"/>
    </source>
</evidence>
<evidence type="ECO:0000313" key="11">
    <source>
        <dbReference type="Proteomes" id="UP001372338"/>
    </source>
</evidence>
<evidence type="ECO:0000259" key="8">
    <source>
        <dbReference type="Pfam" id="PF13839"/>
    </source>
</evidence>
<dbReference type="Pfam" id="PF14416">
    <property type="entry name" value="PMR5N"/>
    <property type="match status" value="1"/>
</dbReference>
<accession>A0AAN9F3A1</accession>
<comment type="subcellular location">
    <subcellularLocation>
        <location evidence="1">Membrane</location>
        <topology evidence="1">Single-pass membrane protein</topology>
    </subcellularLocation>
</comment>
<dbReference type="InterPro" id="IPR026057">
    <property type="entry name" value="TBL_C"/>
</dbReference>
<reference evidence="10 11" key="1">
    <citation type="submission" date="2024-01" db="EMBL/GenBank/DDBJ databases">
        <title>The genomes of 5 underutilized Papilionoideae crops provide insights into root nodulation and disease resistanc.</title>
        <authorList>
            <person name="Yuan L."/>
        </authorList>
    </citation>
    <scope>NUCLEOTIDE SEQUENCE [LARGE SCALE GENOMIC DNA]</scope>
    <source>
        <strain evidence="10">ZHUSHIDOU_FW_LH</strain>
        <tissue evidence="10">Leaf</tissue>
    </source>
</reference>
<organism evidence="10 11">
    <name type="scientific">Crotalaria pallida</name>
    <name type="common">Smooth rattlebox</name>
    <name type="synonym">Crotalaria striata</name>
    <dbReference type="NCBI Taxonomy" id="3830"/>
    <lineage>
        <taxon>Eukaryota</taxon>
        <taxon>Viridiplantae</taxon>
        <taxon>Streptophyta</taxon>
        <taxon>Embryophyta</taxon>
        <taxon>Tracheophyta</taxon>
        <taxon>Spermatophyta</taxon>
        <taxon>Magnoliopsida</taxon>
        <taxon>eudicotyledons</taxon>
        <taxon>Gunneridae</taxon>
        <taxon>Pentapetalae</taxon>
        <taxon>rosids</taxon>
        <taxon>fabids</taxon>
        <taxon>Fabales</taxon>
        <taxon>Fabaceae</taxon>
        <taxon>Papilionoideae</taxon>
        <taxon>50 kb inversion clade</taxon>
        <taxon>genistoids sensu lato</taxon>
        <taxon>core genistoids</taxon>
        <taxon>Crotalarieae</taxon>
        <taxon>Crotalaria</taxon>
    </lineage>
</organism>
<keyword evidence="5 7" id="KW-1133">Transmembrane helix</keyword>
<dbReference type="GO" id="GO:0016413">
    <property type="term" value="F:O-acetyltransferase activity"/>
    <property type="evidence" value="ECO:0007669"/>
    <property type="project" value="InterPro"/>
</dbReference>
<dbReference type="PANTHER" id="PTHR32285:SF13">
    <property type="entry name" value="TRICHOME BIREFRINGENCE-LIKE N-TERMINAL DOMAIN-CONTAINING PROTEIN"/>
    <property type="match status" value="1"/>
</dbReference>
<keyword evidence="6 7" id="KW-0472">Membrane</keyword>
<keyword evidence="4" id="KW-0735">Signal-anchor</keyword>
<dbReference type="AlphaFoldDB" id="A0AAN9F3A1"/>
<evidence type="ECO:0000256" key="4">
    <source>
        <dbReference type="ARBA" id="ARBA00022968"/>
    </source>
</evidence>
<dbReference type="GO" id="GO:0016020">
    <property type="term" value="C:membrane"/>
    <property type="evidence" value="ECO:0007669"/>
    <property type="project" value="UniProtKB-SubCell"/>
</dbReference>
<evidence type="ECO:0000256" key="3">
    <source>
        <dbReference type="ARBA" id="ARBA00022692"/>
    </source>
</evidence>
<evidence type="ECO:0000256" key="6">
    <source>
        <dbReference type="ARBA" id="ARBA00023136"/>
    </source>
</evidence>
<dbReference type="PANTHER" id="PTHR32285">
    <property type="entry name" value="PROTEIN TRICHOME BIREFRINGENCE-LIKE 9-RELATED"/>
    <property type="match status" value="1"/>
</dbReference>
<comment type="caution">
    <text evidence="10">The sequence shown here is derived from an EMBL/GenBank/DDBJ whole genome shotgun (WGS) entry which is preliminary data.</text>
</comment>
<evidence type="ECO:0000256" key="7">
    <source>
        <dbReference type="SAM" id="Phobius"/>
    </source>
</evidence>
<name>A0AAN9F3A1_CROPI</name>
<dbReference type="Proteomes" id="UP001372338">
    <property type="component" value="Unassembled WGS sequence"/>
</dbReference>
<keyword evidence="11" id="KW-1185">Reference proteome</keyword>
<gene>
    <name evidence="10" type="ORF">RIF29_19364</name>
</gene>
<feature type="domain" description="Trichome birefringence-like N-terminal" evidence="9">
    <location>
        <begin position="65"/>
        <end position="118"/>
    </location>
</feature>
<feature type="transmembrane region" description="Helical" evidence="7">
    <location>
        <begin position="24"/>
        <end position="41"/>
    </location>
</feature>
<feature type="domain" description="Trichome birefringence-like C-terminal" evidence="8">
    <location>
        <begin position="119"/>
        <end position="408"/>
    </location>
</feature>
<dbReference type="Pfam" id="PF13839">
    <property type="entry name" value="PC-Esterase"/>
    <property type="match status" value="1"/>
</dbReference>
<evidence type="ECO:0000256" key="2">
    <source>
        <dbReference type="ARBA" id="ARBA00007727"/>
    </source>
</evidence>
<proteinExistence type="inferred from homology"/>
<dbReference type="EMBL" id="JAYWIO010000004">
    <property type="protein sequence ID" value="KAK7266713.1"/>
    <property type="molecule type" value="Genomic_DNA"/>
</dbReference>
<evidence type="ECO:0000256" key="5">
    <source>
        <dbReference type="ARBA" id="ARBA00022989"/>
    </source>
</evidence>
<evidence type="ECO:0000259" key="9">
    <source>
        <dbReference type="Pfam" id="PF14416"/>
    </source>
</evidence>
<keyword evidence="3 7" id="KW-0812">Transmembrane</keyword>
<sequence length="421" mass="48655">MKVKANEALILNGKYTARNTPKSIVLVLFTLLLIMLPLSLMRNSNESSPTISTINNSSENSTEVKQCNIFSGKWVPYPEGPYYSNDTCHWIINEQNCLKFGRPDREFLHWRWKPDECELPLFNATQFLQLVKGKKMVFVGDSVGRNQMQSLLCLLSQVSEPEDISLKYTSNVIYFRRYYYADYNFTLANLWSPYFVKASDADPKGHSYDSIMKLYLDEADEAWADQVEDFDIVLISAGQWFFRPLLYYENGQLVGCNKCGKENVTNLSYIYGYKKAFRTAFKTLINLKKFKGVTYFRTFSPAHFENGDWNKGGNCVRTMPYSKEEVKLDGFVRDAYLTPVEEFKAAQKEATKKGLQFTMLNTTEIMLLRPDGHPNNFGHARDKNKKYNDCVHWCLPGPVDTWNEFLLYMLKLEQTSSGSKL</sequence>
<protein>
    <recommendedName>
        <fullName evidence="12">Trichome birefringence-like N-terminal domain-containing protein</fullName>
    </recommendedName>
</protein>
<comment type="similarity">
    <text evidence="2">Belongs to the PC-esterase family. TBL subfamily.</text>
</comment>
<dbReference type="GO" id="GO:0005794">
    <property type="term" value="C:Golgi apparatus"/>
    <property type="evidence" value="ECO:0007669"/>
    <property type="project" value="TreeGrafter"/>
</dbReference>